<organism evidence="1 2">
    <name type="scientific">Ixodes persulcatus</name>
    <name type="common">Taiga tick</name>
    <dbReference type="NCBI Taxonomy" id="34615"/>
    <lineage>
        <taxon>Eukaryota</taxon>
        <taxon>Metazoa</taxon>
        <taxon>Ecdysozoa</taxon>
        <taxon>Arthropoda</taxon>
        <taxon>Chelicerata</taxon>
        <taxon>Arachnida</taxon>
        <taxon>Acari</taxon>
        <taxon>Parasitiformes</taxon>
        <taxon>Ixodida</taxon>
        <taxon>Ixodoidea</taxon>
        <taxon>Ixodidae</taxon>
        <taxon>Ixodinae</taxon>
        <taxon>Ixodes</taxon>
    </lineage>
</organism>
<name>A0AC60PIK5_IXOPE</name>
<comment type="caution">
    <text evidence="1">The sequence shown here is derived from an EMBL/GenBank/DDBJ whole genome shotgun (WGS) entry which is preliminary data.</text>
</comment>
<protein>
    <submittedName>
        <fullName evidence="1">Uncharacterized protein</fullName>
    </submittedName>
</protein>
<reference evidence="1 2" key="1">
    <citation type="journal article" date="2020" name="Cell">
        <title>Large-Scale Comparative Analyses of Tick Genomes Elucidate Their Genetic Diversity and Vector Capacities.</title>
        <authorList>
            <consortium name="Tick Genome and Microbiome Consortium (TIGMIC)"/>
            <person name="Jia N."/>
            <person name="Wang J."/>
            <person name="Shi W."/>
            <person name="Du L."/>
            <person name="Sun Y."/>
            <person name="Zhan W."/>
            <person name="Jiang J.F."/>
            <person name="Wang Q."/>
            <person name="Zhang B."/>
            <person name="Ji P."/>
            <person name="Bell-Sakyi L."/>
            <person name="Cui X.M."/>
            <person name="Yuan T.T."/>
            <person name="Jiang B.G."/>
            <person name="Yang W.F."/>
            <person name="Lam T.T."/>
            <person name="Chang Q.C."/>
            <person name="Ding S.J."/>
            <person name="Wang X.J."/>
            <person name="Zhu J.G."/>
            <person name="Ruan X.D."/>
            <person name="Zhao L."/>
            <person name="Wei J.T."/>
            <person name="Ye R.Z."/>
            <person name="Que T.C."/>
            <person name="Du C.H."/>
            <person name="Zhou Y.H."/>
            <person name="Cheng J.X."/>
            <person name="Dai P.F."/>
            <person name="Guo W.B."/>
            <person name="Han X.H."/>
            <person name="Huang E.J."/>
            <person name="Li L.F."/>
            <person name="Wei W."/>
            <person name="Gao Y.C."/>
            <person name="Liu J.Z."/>
            <person name="Shao H.Z."/>
            <person name="Wang X."/>
            <person name="Wang C.C."/>
            <person name="Yang T.C."/>
            <person name="Huo Q.B."/>
            <person name="Li W."/>
            <person name="Chen H.Y."/>
            <person name="Chen S.E."/>
            <person name="Zhou L.G."/>
            <person name="Ni X.B."/>
            <person name="Tian J.H."/>
            <person name="Sheng Y."/>
            <person name="Liu T."/>
            <person name="Pan Y.S."/>
            <person name="Xia L.Y."/>
            <person name="Li J."/>
            <person name="Zhao F."/>
            <person name="Cao W.C."/>
        </authorList>
    </citation>
    <scope>NUCLEOTIDE SEQUENCE [LARGE SCALE GENOMIC DNA]</scope>
    <source>
        <strain evidence="1">Iper-2018</strain>
    </source>
</reference>
<accession>A0AC60PIK5</accession>
<dbReference type="EMBL" id="JABSTQ010010556">
    <property type="protein sequence ID" value="KAG0419972.1"/>
    <property type="molecule type" value="Genomic_DNA"/>
</dbReference>
<sequence>EQRCTENSLPGLRWKADRWLSGIRISQTSSAPTQTASRCTSRLQSRALEPTGQTGRKAVAIVLGSGVVKIFTITIFSPRLLHFSLTSVLVRFDVTRHLRLADLANALAYRRSKAKEVQLRVALGHSWVEGEPLLADIRELKLSLLNIPDTPTHIGRSSRQQDTCPNLYLCSLPSTLEMTVQSTISTVITPLHELARPPSARPTPTVHLALTPSPSDNFGTSLRYSWKPYLTRSTR</sequence>
<evidence type="ECO:0000313" key="1">
    <source>
        <dbReference type="EMBL" id="KAG0419972.1"/>
    </source>
</evidence>
<proteinExistence type="predicted"/>
<feature type="non-terminal residue" evidence="1">
    <location>
        <position position="235"/>
    </location>
</feature>
<evidence type="ECO:0000313" key="2">
    <source>
        <dbReference type="Proteomes" id="UP000805193"/>
    </source>
</evidence>
<gene>
    <name evidence="1" type="ORF">HPB47_003757</name>
</gene>
<dbReference type="Proteomes" id="UP000805193">
    <property type="component" value="Unassembled WGS sequence"/>
</dbReference>
<feature type="non-terminal residue" evidence="1">
    <location>
        <position position="1"/>
    </location>
</feature>
<keyword evidence="2" id="KW-1185">Reference proteome</keyword>